<accession>A0ABD0Z793</accession>
<dbReference type="InterPro" id="IPR036383">
    <property type="entry name" value="TSP1_rpt_sf"/>
</dbReference>
<dbReference type="Gene3D" id="2.20.100.10">
    <property type="entry name" value="Thrombospondin type-1 (TSP1) repeat"/>
    <property type="match status" value="1"/>
</dbReference>
<dbReference type="SUPFAM" id="SSF82895">
    <property type="entry name" value="TSP-1 type 1 repeat"/>
    <property type="match status" value="1"/>
</dbReference>
<evidence type="ECO:0000313" key="1">
    <source>
        <dbReference type="EMBL" id="KAL1131234.1"/>
    </source>
</evidence>
<dbReference type="PROSITE" id="PS50092">
    <property type="entry name" value="TSP1"/>
    <property type="match status" value="1"/>
</dbReference>
<keyword evidence="2" id="KW-1185">Reference proteome</keyword>
<dbReference type="EMBL" id="JBFDAA010000006">
    <property type="protein sequence ID" value="KAL1131234.1"/>
    <property type="molecule type" value="Genomic_DNA"/>
</dbReference>
<sequence length="135" mass="15103">MSLMTGGVVGVSSVAAASALWPPNRVHRSGHDDWLEHSVTAALSEARDKRKEEDKSGVWSEWSECSVSCGQGGQQVRRRKRLEEVYVVESTQDRPCYPRPPPCSKPYRHNNWIPQWASSVFKSIKEACMGSFGQP</sequence>
<dbReference type="AlphaFoldDB" id="A0ABD0Z793"/>
<organism evidence="1 2">
    <name type="scientific">Ranatra chinensis</name>
    <dbReference type="NCBI Taxonomy" id="642074"/>
    <lineage>
        <taxon>Eukaryota</taxon>
        <taxon>Metazoa</taxon>
        <taxon>Ecdysozoa</taxon>
        <taxon>Arthropoda</taxon>
        <taxon>Hexapoda</taxon>
        <taxon>Insecta</taxon>
        <taxon>Pterygota</taxon>
        <taxon>Neoptera</taxon>
        <taxon>Paraneoptera</taxon>
        <taxon>Hemiptera</taxon>
        <taxon>Heteroptera</taxon>
        <taxon>Panheteroptera</taxon>
        <taxon>Nepomorpha</taxon>
        <taxon>Nepidae</taxon>
        <taxon>Ranatrinae</taxon>
        <taxon>Ranatra</taxon>
    </lineage>
</organism>
<reference evidence="1 2" key="1">
    <citation type="submission" date="2024-07" db="EMBL/GenBank/DDBJ databases">
        <title>Chromosome-level genome assembly of the water stick insect Ranatra chinensis (Heteroptera: Nepidae).</title>
        <authorList>
            <person name="Liu X."/>
        </authorList>
    </citation>
    <scope>NUCLEOTIDE SEQUENCE [LARGE SCALE GENOMIC DNA]</scope>
    <source>
        <strain evidence="1">Cailab_2021Rc</strain>
        <tissue evidence="1">Muscle</tissue>
    </source>
</reference>
<dbReference type="Proteomes" id="UP001558652">
    <property type="component" value="Unassembled WGS sequence"/>
</dbReference>
<name>A0ABD0Z793_9HEMI</name>
<protein>
    <submittedName>
        <fullName evidence="1">Uncharacterized protein</fullName>
    </submittedName>
</protein>
<evidence type="ECO:0000313" key="2">
    <source>
        <dbReference type="Proteomes" id="UP001558652"/>
    </source>
</evidence>
<proteinExistence type="predicted"/>
<dbReference type="SMART" id="SM00209">
    <property type="entry name" value="TSP1"/>
    <property type="match status" value="1"/>
</dbReference>
<gene>
    <name evidence="1" type="ORF">AAG570_010852</name>
</gene>
<dbReference type="InterPro" id="IPR000884">
    <property type="entry name" value="TSP1_rpt"/>
</dbReference>
<dbReference type="Pfam" id="PF00090">
    <property type="entry name" value="TSP_1"/>
    <property type="match status" value="1"/>
</dbReference>
<comment type="caution">
    <text evidence="1">The sequence shown here is derived from an EMBL/GenBank/DDBJ whole genome shotgun (WGS) entry which is preliminary data.</text>
</comment>